<dbReference type="Pfam" id="PF02622">
    <property type="entry name" value="DUF179"/>
    <property type="match status" value="1"/>
</dbReference>
<accession>A0A6P1QTC1</accession>
<organism evidence="1 2">
    <name type="scientific">Bergeyella cardium</name>
    <dbReference type="NCBI Taxonomy" id="1585976"/>
    <lineage>
        <taxon>Bacteria</taxon>
        <taxon>Pseudomonadati</taxon>
        <taxon>Bacteroidota</taxon>
        <taxon>Flavobacteriia</taxon>
        <taxon>Flavobacteriales</taxon>
        <taxon>Weeksellaceae</taxon>
        <taxon>Bergeyella</taxon>
    </lineage>
</organism>
<dbReference type="AlphaFoldDB" id="A0A6P1QTC1"/>
<evidence type="ECO:0000313" key="2">
    <source>
        <dbReference type="Proteomes" id="UP000464318"/>
    </source>
</evidence>
<gene>
    <name evidence="1" type="ORF">DBX24_01935</name>
</gene>
<evidence type="ECO:0000313" key="1">
    <source>
        <dbReference type="EMBL" id="QHN64738.1"/>
    </source>
</evidence>
<name>A0A6P1QTC1_9FLAO</name>
<dbReference type="InterPro" id="IPR003774">
    <property type="entry name" value="AlgH-like"/>
</dbReference>
<dbReference type="EMBL" id="CP029149">
    <property type="protein sequence ID" value="QHN64738.1"/>
    <property type="molecule type" value="Genomic_DNA"/>
</dbReference>
<dbReference type="PANTHER" id="PTHR31984:SF17">
    <property type="entry name" value="TRANSCRIPTIONAL REGULATOR"/>
    <property type="match status" value="1"/>
</dbReference>
<dbReference type="KEGG" id="bcad:DBX24_01935"/>
<dbReference type="Proteomes" id="UP000464318">
    <property type="component" value="Chromosome"/>
</dbReference>
<protein>
    <submittedName>
        <fullName evidence="1">YqgE/AlgH family protein</fullName>
    </submittedName>
</protein>
<dbReference type="OrthoDB" id="9807486at2"/>
<sequence>MNLSCKGKVLISTPDASRDLFYRSVVLIVEHDQNGALGYILNKKFSKQIRPIKIGNFFQFELQCGGPVDVTKFSIIGKNPPVTNDFIPINNTHYLTADWDTVIQSISDGDTMLIDYKIFYGHSSWAPMQLDYEIQNKLWIVIDTNFDFTLQADERLWKEMMAGLGGEYLIWANAPDEISHN</sequence>
<proteinExistence type="predicted"/>
<dbReference type="SUPFAM" id="SSF143456">
    <property type="entry name" value="VC0467-like"/>
    <property type="match status" value="1"/>
</dbReference>
<dbReference type="Gene3D" id="3.40.1740.10">
    <property type="entry name" value="VC0467-like"/>
    <property type="match status" value="1"/>
</dbReference>
<reference evidence="1 2" key="1">
    <citation type="submission" date="2018-04" db="EMBL/GenBank/DDBJ databases">
        <title>Characteristic and Complete Genome Sequencing of A Novel Member of Infective Endocarditis Causative Bacteria: Bergeyella cardium QL-PH.</title>
        <authorList>
            <person name="Pan H."/>
            <person name="Sun E."/>
            <person name="Zhang Y."/>
        </authorList>
    </citation>
    <scope>NUCLEOTIDE SEQUENCE [LARGE SCALE GENOMIC DNA]</scope>
    <source>
        <strain evidence="1 2">HPQL</strain>
    </source>
</reference>
<dbReference type="RefSeq" id="WP_160223801.1">
    <property type="nucleotide sequence ID" value="NZ_CP029149.1"/>
</dbReference>
<dbReference type="PANTHER" id="PTHR31984">
    <property type="entry name" value="TRANSPORTER, PUTATIVE (DUF179)-RELATED"/>
    <property type="match status" value="1"/>
</dbReference>
<keyword evidence="2" id="KW-1185">Reference proteome</keyword>